<dbReference type="Gene3D" id="1.20.120.80">
    <property type="entry name" value="Cytochrome c oxidase, subunit III, four-helix bundle"/>
    <property type="match status" value="1"/>
</dbReference>
<dbReference type="SUPFAM" id="SSF81452">
    <property type="entry name" value="Cytochrome c oxidase subunit III-like"/>
    <property type="match status" value="1"/>
</dbReference>
<dbReference type="InterPro" id="IPR035973">
    <property type="entry name" value="Cyt_c_oxidase_su3-like_sf"/>
</dbReference>
<dbReference type="PROSITE" id="PS50253">
    <property type="entry name" value="COX3"/>
    <property type="match status" value="1"/>
</dbReference>
<evidence type="ECO:0000256" key="2">
    <source>
        <dbReference type="ARBA" id="ARBA00010581"/>
    </source>
</evidence>
<organism evidence="11">
    <name type="scientific">Dracunculus medinensis</name>
    <name type="common">Guinea worm</name>
    <dbReference type="NCBI Taxonomy" id="318479"/>
    <lineage>
        <taxon>Eukaryota</taxon>
        <taxon>Metazoa</taxon>
        <taxon>Ecdysozoa</taxon>
        <taxon>Nematoda</taxon>
        <taxon>Chromadorea</taxon>
        <taxon>Rhabditida</taxon>
        <taxon>Spirurina</taxon>
        <taxon>Dracunculoidea</taxon>
        <taxon>Dracunculidae</taxon>
        <taxon>Dracunculus</taxon>
    </lineage>
</organism>
<dbReference type="PANTHER" id="PTHR11403">
    <property type="entry name" value="CYTOCHROME C OXIDASE SUBUNIT III"/>
    <property type="match status" value="1"/>
</dbReference>
<evidence type="ECO:0000259" key="10">
    <source>
        <dbReference type="PROSITE" id="PS50253"/>
    </source>
</evidence>
<comment type="function">
    <text evidence="8">Component of the cytochrome c oxidase, the last enzyme in the mitochondrial electron transport chain which drives oxidative phosphorylation. The respiratory chain contains 3 multisubunit complexes succinate dehydrogenase (complex II, CII), ubiquinol-cytochrome c oxidoreductase (cytochrome b-c1 complex, complex III, CIII) and cytochrome c oxidase (complex IV, CIV), that cooperate to transfer electrons derived from NADH and succinate to molecular oxygen, creating an electrochemical gradient over the inner membrane that drives transmembrane transport and the ATP synthase. Cytochrome c oxidase is the component of the respiratory chain that catalyzes the reduction of oxygen to water. Electrons originating from reduced cytochrome c in the intermembrane space (IMS) are transferred via the dinuclear copper A center (CU(A)) of subunit 2 and heme A of subunit 1 to the active site in subunit 1, a binuclear center (BNC) formed by heme A3 and copper B (CU(B)). The BNC reduces molecular oxygen to 2 water molecules using 4 electrons from cytochrome c in the IMS and 4 protons from the mitochondrial matrix.</text>
</comment>
<dbReference type="GO" id="GO:0004129">
    <property type="term" value="F:cytochrome-c oxidase activity"/>
    <property type="evidence" value="ECO:0007669"/>
    <property type="project" value="InterPro"/>
</dbReference>
<dbReference type="InterPro" id="IPR013833">
    <property type="entry name" value="Cyt_c_oxidase_su3_a-hlx"/>
</dbReference>
<evidence type="ECO:0000256" key="6">
    <source>
        <dbReference type="ARBA" id="ARBA00022989"/>
    </source>
</evidence>
<feature type="transmembrane region" description="Helical" evidence="9">
    <location>
        <begin position="234"/>
        <end position="253"/>
    </location>
</feature>
<dbReference type="EMBL" id="AP017682">
    <property type="protein sequence ID" value="BAV81411.1"/>
    <property type="molecule type" value="Genomic_DNA"/>
</dbReference>
<dbReference type="GO" id="GO:0016020">
    <property type="term" value="C:membrane"/>
    <property type="evidence" value="ECO:0007669"/>
    <property type="project" value="UniProtKB-SubCell"/>
</dbReference>
<evidence type="ECO:0000313" key="11">
    <source>
        <dbReference type="EMBL" id="BAV81411.1"/>
    </source>
</evidence>
<keyword evidence="8 11" id="KW-0496">Mitochondrion</keyword>
<feature type="transmembrane region" description="Helical" evidence="9">
    <location>
        <begin position="118"/>
        <end position="142"/>
    </location>
</feature>
<sequence length="255" mass="29821">MKHNYHLLSMSGYPFMVFCSVMGLSSSLVIFLKYGVIFGVFFGVFCLFCVVMVWCKDIFMEGLSGYHNFFVMNGFKYGMVFFIFSEFMFFFGVFWVFFDSSLVPNSELGMSWCPLGIGLINPLGVPLLNTLILLSSAVTVTWCHNSMLCNYNSFYGLFFTCVLALFFLVFQMLEYDESGFSMSDGIYGSIFYLSTGFHGMHVFFGMIFLFVNLFRLYMDHFNSDHHLGLEFSIVYWHFVDLIWLFLFVFVYWWSF</sequence>
<dbReference type="AlphaFoldDB" id="A0A347YCA1"/>
<feature type="transmembrane region" description="Helical" evidence="9">
    <location>
        <begin position="12"/>
        <end position="31"/>
    </location>
</feature>
<gene>
    <name evidence="11" type="primary">COX3</name>
</gene>
<evidence type="ECO:0000256" key="3">
    <source>
        <dbReference type="ARBA" id="ARBA00015944"/>
    </source>
</evidence>
<feature type="transmembrane region" description="Helical" evidence="9">
    <location>
        <begin position="185"/>
        <end position="214"/>
    </location>
</feature>
<evidence type="ECO:0000256" key="5">
    <source>
        <dbReference type="ARBA" id="ARBA00022967"/>
    </source>
</evidence>
<dbReference type="GO" id="GO:0006123">
    <property type="term" value="P:mitochondrial electron transport, cytochrome c to oxygen"/>
    <property type="evidence" value="ECO:0007669"/>
    <property type="project" value="TreeGrafter"/>
</dbReference>
<evidence type="ECO:0000256" key="9">
    <source>
        <dbReference type="SAM" id="Phobius"/>
    </source>
</evidence>
<evidence type="ECO:0000256" key="1">
    <source>
        <dbReference type="ARBA" id="ARBA00004141"/>
    </source>
</evidence>
<feature type="transmembrane region" description="Helical" evidence="9">
    <location>
        <begin position="37"/>
        <end position="55"/>
    </location>
</feature>
<evidence type="ECO:0000256" key="7">
    <source>
        <dbReference type="ARBA" id="ARBA00023136"/>
    </source>
</evidence>
<dbReference type="InterPro" id="IPR033945">
    <property type="entry name" value="Cyt_c_oxase_su3_dom"/>
</dbReference>
<feature type="transmembrane region" description="Helical" evidence="9">
    <location>
        <begin position="75"/>
        <end position="98"/>
    </location>
</feature>
<evidence type="ECO:0000256" key="8">
    <source>
        <dbReference type="RuleBase" id="RU003375"/>
    </source>
</evidence>
<accession>A0A347YCA1</accession>
<dbReference type="InterPro" id="IPR000298">
    <property type="entry name" value="Cyt_c_oxidase-like_su3"/>
</dbReference>
<keyword evidence="7 9" id="KW-0472">Membrane</keyword>
<keyword evidence="4 8" id="KW-0812">Transmembrane</keyword>
<keyword evidence="5" id="KW-1278">Translocase</keyword>
<protein>
    <recommendedName>
        <fullName evidence="3 8">Cytochrome c oxidase subunit 3</fullName>
    </recommendedName>
</protein>
<reference evidence="11" key="1">
    <citation type="submission" date="2016-10" db="EMBL/GenBank/DDBJ databases">
        <title>Complete mitochondrial genomes of 50 helminths species.</title>
        <authorList>
            <person name="Kikuchi T."/>
            <person name="Holroyd N."/>
            <person name="Berriman M."/>
        </authorList>
    </citation>
    <scope>NUCLEOTIDE SEQUENCE</scope>
</reference>
<dbReference type="CDD" id="cd01665">
    <property type="entry name" value="Cyt_c_Oxidase_III"/>
    <property type="match status" value="1"/>
</dbReference>
<evidence type="ECO:0000256" key="4">
    <source>
        <dbReference type="ARBA" id="ARBA00022692"/>
    </source>
</evidence>
<geneLocation type="mitochondrion" evidence="11"/>
<comment type="subcellular location">
    <subcellularLocation>
        <location evidence="1">Membrane</location>
        <topology evidence="1">Multi-pass membrane protein</topology>
    </subcellularLocation>
</comment>
<name>A0A347YCA1_DRAME</name>
<proteinExistence type="inferred from homology"/>
<comment type="similarity">
    <text evidence="2 8">Belongs to the cytochrome c oxidase subunit 3 family.</text>
</comment>
<dbReference type="PANTHER" id="PTHR11403:SF7">
    <property type="entry name" value="CYTOCHROME C OXIDASE SUBUNIT 3"/>
    <property type="match status" value="1"/>
</dbReference>
<dbReference type="InterPro" id="IPR024791">
    <property type="entry name" value="Cyt_c/ubiquinol_Oxase_su3"/>
</dbReference>
<dbReference type="Pfam" id="PF00510">
    <property type="entry name" value="COX3"/>
    <property type="match status" value="1"/>
</dbReference>
<dbReference type="Gene3D" id="1.10.287.70">
    <property type="match status" value="1"/>
</dbReference>
<feature type="domain" description="Heme-copper oxidase subunit III family profile" evidence="10">
    <location>
        <begin position="1"/>
        <end position="255"/>
    </location>
</feature>
<feature type="transmembrane region" description="Helical" evidence="9">
    <location>
        <begin position="154"/>
        <end position="173"/>
    </location>
</feature>
<keyword evidence="6 9" id="KW-1133">Transmembrane helix</keyword>
<dbReference type="GO" id="GO:0005739">
    <property type="term" value="C:mitochondrion"/>
    <property type="evidence" value="ECO:0007669"/>
    <property type="project" value="TreeGrafter"/>
</dbReference>